<dbReference type="OrthoDB" id="10512240at2759"/>
<dbReference type="EMBL" id="KN831961">
    <property type="protein sequence ID" value="KIO06876.1"/>
    <property type="molecule type" value="Genomic_DNA"/>
</dbReference>
<accession>A0A0C3PF59</accession>
<feature type="region of interest" description="Disordered" evidence="1">
    <location>
        <begin position="26"/>
        <end position="49"/>
    </location>
</feature>
<evidence type="ECO:0000256" key="1">
    <source>
        <dbReference type="SAM" id="MobiDB-lite"/>
    </source>
</evidence>
<protein>
    <submittedName>
        <fullName evidence="2">Uncharacterized protein</fullName>
    </submittedName>
</protein>
<dbReference type="InParanoid" id="A0A0C3PF59"/>
<feature type="compositionally biased region" description="Basic and acidic residues" evidence="1">
    <location>
        <begin position="38"/>
        <end position="49"/>
    </location>
</feature>
<sequence>MYWDQHASGEKAVKVQEEEWVAEDARYKRMGKSGSQAEGKRREHEHPDAILDQSRRILEGQQFALTGVICRDRGAGPIASRWRGKDDSKVANMHEQEDSVDDTADSIPPGETEQMESVHEPSALDCPSTPTVHQSQLLLLESVHAHLLRMHLDKQVQVPLYSLNRTRRLVARQQDRTSPSFVRSASLHSNDLNDIVLDEMGLGTQSGRNVMYEKRLGNPFKRSRHLRTTSYHCADEPTPKLGDGI</sequence>
<evidence type="ECO:0000313" key="3">
    <source>
        <dbReference type="Proteomes" id="UP000054217"/>
    </source>
</evidence>
<feature type="region of interest" description="Disordered" evidence="1">
    <location>
        <begin position="80"/>
        <end position="113"/>
    </location>
</feature>
<reference evidence="3" key="2">
    <citation type="submission" date="2015-01" db="EMBL/GenBank/DDBJ databases">
        <title>Evolutionary Origins and Diversification of the Mycorrhizal Mutualists.</title>
        <authorList>
            <consortium name="DOE Joint Genome Institute"/>
            <consortium name="Mycorrhizal Genomics Consortium"/>
            <person name="Kohler A."/>
            <person name="Kuo A."/>
            <person name="Nagy L.G."/>
            <person name="Floudas D."/>
            <person name="Copeland A."/>
            <person name="Barry K.W."/>
            <person name="Cichocki N."/>
            <person name="Veneault-Fourrey C."/>
            <person name="LaButti K."/>
            <person name="Lindquist E.A."/>
            <person name="Lipzen A."/>
            <person name="Lundell T."/>
            <person name="Morin E."/>
            <person name="Murat C."/>
            <person name="Riley R."/>
            <person name="Ohm R."/>
            <person name="Sun H."/>
            <person name="Tunlid A."/>
            <person name="Henrissat B."/>
            <person name="Grigoriev I.V."/>
            <person name="Hibbett D.S."/>
            <person name="Martin F."/>
        </authorList>
    </citation>
    <scope>NUCLEOTIDE SEQUENCE [LARGE SCALE GENOMIC DNA]</scope>
    <source>
        <strain evidence="3">Marx 270</strain>
    </source>
</reference>
<dbReference type="Proteomes" id="UP000054217">
    <property type="component" value="Unassembled WGS sequence"/>
</dbReference>
<name>A0A0C3PF59_PISTI</name>
<organism evidence="2 3">
    <name type="scientific">Pisolithus tinctorius Marx 270</name>
    <dbReference type="NCBI Taxonomy" id="870435"/>
    <lineage>
        <taxon>Eukaryota</taxon>
        <taxon>Fungi</taxon>
        <taxon>Dikarya</taxon>
        <taxon>Basidiomycota</taxon>
        <taxon>Agaricomycotina</taxon>
        <taxon>Agaricomycetes</taxon>
        <taxon>Agaricomycetidae</taxon>
        <taxon>Boletales</taxon>
        <taxon>Sclerodermatineae</taxon>
        <taxon>Pisolithaceae</taxon>
        <taxon>Pisolithus</taxon>
    </lineage>
</organism>
<gene>
    <name evidence="2" type="ORF">M404DRAFT_8565</name>
</gene>
<reference evidence="2 3" key="1">
    <citation type="submission" date="2014-04" db="EMBL/GenBank/DDBJ databases">
        <authorList>
            <consortium name="DOE Joint Genome Institute"/>
            <person name="Kuo A."/>
            <person name="Kohler A."/>
            <person name="Costa M.D."/>
            <person name="Nagy L.G."/>
            <person name="Floudas D."/>
            <person name="Copeland A."/>
            <person name="Barry K.W."/>
            <person name="Cichocki N."/>
            <person name="Veneault-Fourrey C."/>
            <person name="LaButti K."/>
            <person name="Lindquist E.A."/>
            <person name="Lipzen A."/>
            <person name="Lundell T."/>
            <person name="Morin E."/>
            <person name="Murat C."/>
            <person name="Sun H."/>
            <person name="Tunlid A."/>
            <person name="Henrissat B."/>
            <person name="Grigoriev I.V."/>
            <person name="Hibbett D.S."/>
            <person name="Martin F."/>
            <person name="Nordberg H.P."/>
            <person name="Cantor M.N."/>
            <person name="Hua S.X."/>
        </authorList>
    </citation>
    <scope>NUCLEOTIDE SEQUENCE [LARGE SCALE GENOMIC DNA]</scope>
    <source>
        <strain evidence="2 3">Marx 270</strain>
    </source>
</reference>
<feature type="compositionally biased region" description="Basic and acidic residues" evidence="1">
    <location>
        <begin position="83"/>
        <end position="97"/>
    </location>
</feature>
<keyword evidence="3" id="KW-1185">Reference proteome</keyword>
<dbReference type="HOGENOM" id="CLU_1133969_0_0_1"/>
<evidence type="ECO:0000313" key="2">
    <source>
        <dbReference type="EMBL" id="KIO06876.1"/>
    </source>
</evidence>
<proteinExistence type="predicted"/>
<dbReference type="AlphaFoldDB" id="A0A0C3PF59"/>